<evidence type="ECO:0000313" key="3">
    <source>
        <dbReference type="Proteomes" id="UP000708208"/>
    </source>
</evidence>
<dbReference type="PROSITE" id="PS50181">
    <property type="entry name" value="FBOX"/>
    <property type="match status" value="1"/>
</dbReference>
<sequence length="536" mass="61431">MQDLPECVLERLFKHLDVRRLKACRLVSKKWNKEACLVLRKRTSTYFVNNETVGCRNRYSDFKELMKTRDPQNTHIPVPFECFDICLYVRFSNLEEFCQGVDNILEKTRGEVWKLKVGLGPTKNSPNELDLYPFLEKHSRTMTHFEVETGFSCKLPQLRVKNLEFPSLKSLTFGISEAADDTIKDLIVQSINGSQRLNHATIHADRRTNARNIPGTNVLLDLMALPKFGTIQSLSFDVSSSIAMASVIRGLKSLQQLVALEFRYTRNQSFKPPDDLTIDLLKTLRQFSEQIQYLDLGNFQLNRNLVDAYFPFCPCLKSLGMWEFQPGSHYFHKAPNLKMFVFYQNCSPPDIASESIVCHEAVESINIDETKQLSLPDFGFLQKQFPNCKQLRMHTSLANQYFSAALKDESIVAGWKKLESLVLFGNAPTDSKIVVQLMKKWEPDIAGMRDSVRIDVTNSGILDEQRAGLKTIVLDWQYIDTAMIEQLASMNSKDIRQCSEDIESPQRSWCDELLSNKIYNGDGETLCRAIKSLLRL</sequence>
<protein>
    <recommendedName>
        <fullName evidence="1">F-box domain-containing protein</fullName>
    </recommendedName>
</protein>
<gene>
    <name evidence="2" type="ORF">AFUS01_LOCUS44880</name>
</gene>
<dbReference type="EMBL" id="CAJVCH010570651">
    <property type="protein sequence ID" value="CAG7835515.1"/>
    <property type="molecule type" value="Genomic_DNA"/>
</dbReference>
<dbReference type="Pfam" id="PF00646">
    <property type="entry name" value="F-box"/>
    <property type="match status" value="1"/>
</dbReference>
<proteinExistence type="predicted"/>
<dbReference type="AlphaFoldDB" id="A0A8J2PSU2"/>
<dbReference type="InterPro" id="IPR001810">
    <property type="entry name" value="F-box_dom"/>
</dbReference>
<accession>A0A8J2PSU2</accession>
<evidence type="ECO:0000313" key="2">
    <source>
        <dbReference type="EMBL" id="CAG7835515.1"/>
    </source>
</evidence>
<evidence type="ECO:0000259" key="1">
    <source>
        <dbReference type="PROSITE" id="PS50181"/>
    </source>
</evidence>
<comment type="caution">
    <text evidence="2">The sequence shown here is derived from an EMBL/GenBank/DDBJ whole genome shotgun (WGS) entry which is preliminary data.</text>
</comment>
<organism evidence="2 3">
    <name type="scientific">Allacma fusca</name>
    <dbReference type="NCBI Taxonomy" id="39272"/>
    <lineage>
        <taxon>Eukaryota</taxon>
        <taxon>Metazoa</taxon>
        <taxon>Ecdysozoa</taxon>
        <taxon>Arthropoda</taxon>
        <taxon>Hexapoda</taxon>
        <taxon>Collembola</taxon>
        <taxon>Symphypleona</taxon>
        <taxon>Sminthuridae</taxon>
        <taxon>Allacma</taxon>
    </lineage>
</organism>
<feature type="domain" description="F-box" evidence="1">
    <location>
        <begin position="1"/>
        <end position="50"/>
    </location>
</feature>
<reference evidence="2" key="1">
    <citation type="submission" date="2021-06" db="EMBL/GenBank/DDBJ databases">
        <authorList>
            <person name="Hodson N. C."/>
            <person name="Mongue J. A."/>
            <person name="Jaron S. K."/>
        </authorList>
    </citation>
    <scope>NUCLEOTIDE SEQUENCE</scope>
</reference>
<dbReference type="Proteomes" id="UP000708208">
    <property type="component" value="Unassembled WGS sequence"/>
</dbReference>
<keyword evidence="3" id="KW-1185">Reference proteome</keyword>
<name>A0A8J2PSU2_9HEXA</name>